<gene>
    <name evidence="3" type="primary">LOC109474861</name>
</gene>
<organism evidence="2 3">
    <name type="scientific">Branchiostoma belcheri</name>
    <name type="common">Amphioxus</name>
    <dbReference type="NCBI Taxonomy" id="7741"/>
    <lineage>
        <taxon>Eukaryota</taxon>
        <taxon>Metazoa</taxon>
        <taxon>Chordata</taxon>
        <taxon>Cephalochordata</taxon>
        <taxon>Leptocardii</taxon>
        <taxon>Amphioxiformes</taxon>
        <taxon>Branchiostomatidae</taxon>
        <taxon>Branchiostoma</taxon>
    </lineage>
</organism>
<name>A0A6P4ZAF9_BRABE</name>
<evidence type="ECO:0000313" key="2">
    <source>
        <dbReference type="Proteomes" id="UP000515135"/>
    </source>
</evidence>
<dbReference type="KEGG" id="bbel:109474861"/>
<feature type="compositionally biased region" description="Acidic residues" evidence="1">
    <location>
        <begin position="106"/>
        <end position="135"/>
    </location>
</feature>
<feature type="region of interest" description="Disordered" evidence="1">
    <location>
        <begin position="58"/>
        <end position="141"/>
    </location>
</feature>
<dbReference type="RefSeq" id="XP_019630879.1">
    <property type="nucleotide sequence ID" value="XM_019775320.1"/>
</dbReference>
<dbReference type="AlphaFoldDB" id="A0A6P4ZAF9"/>
<proteinExistence type="predicted"/>
<feature type="compositionally biased region" description="Basic and acidic residues" evidence="1">
    <location>
        <begin position="79"/>
        <end position="96"/>
    </location>
</feature>
<reference evidence="3" key="1">
    <citation type="submission" date="2025-08" db="UniProtKB">
        <authorList>
            <consortium name="RefSeq"/>
        </authorList>
    </citation>
    <scope>IDENTIFICATION</scope>
    <source>
        <tissue evidence="3">Gonad</tissue>
    </source>
</reference>
<dbReference type="GeneID" id="109474861"/>
<feature type="compositionally biased region" description="Basic and acidic residues" evidence="1">
    <location>
        <begin position="23"/>
        <end position="40"/>
    </location>
</feature>
<keyword evidence="2" id="KW-1185">Reference proteome</keyword>
<protein>
    <submittedName>
        <fullName evidence="3">Glutamic acid-rich protein-like isoform X1</fullName>
    </submittedName>
</protein>
<dbReference type="Proteomes" id="UP000515135">
    <property type="component" value="Unplaced"/>
</dbReference>
<dbReference type="OrthoDB" id="410315at2759"/>
<evidence type="ECO:0000313" key="3">
    <source>
        <dbReference type="RefSeq" id="XP_019630879.1"/>
    </source>
</evidence>
<accession>A0A6P4ZAF9</accession>
<sequence length="312" mass="34730">MSQRARFCQRREALQKLQHRARRLPDDIVSKPRSVVQRDDELQIKVLAQLFIAQVRTPPRPSGYCARSSPVEDSPSPDPESRVPDISCDSDRDRDGSTPGKYDVLQAEESDSDSETDSGSECDSGSESDSGEEDDTCRSRLDTICEEEKEEAICGEEEDTICEEEEDAICGEEEEEEDANCGEKDADCEKEEDAICGEEEDCEEEEDAICGEKDAICEEEDANCGEEKDANCGEEKDANCGEEEDAICGEEDANCGEEDASFDDVDLESLSSNQSEYIRGKDNSFLLISPLFTPHCYRLDFKLMDVPSVPRI</sequence>
<feature type="region of interest" description="Disordered" evidence="1">
    <location>
        <begin position="18"/>
        <end position="40"/>
    </location>
</feature>
<evidence type="ECO:0000256" key="1">
    <source>
        <dbReference type="SAM" id="MobiDB-lite"/>
    </source>
</evidence>